<dbReference type="Proteomes" id="UP001605036">
    <property type="component" value="Unassembled WGS sequence"/>
</dbReference>
<dbReference type="AlphaFoldDB" id="A0ABD1Y4X7"/>
<evidence type="ECO:0000313" key="2">
    <source>
        <dbReference type="Proteomes" id="UP001605036"/>
    </source>
</evidence>
<organism evidence="1 2">
    <name type="scientific">Riccia fluitans</name>
    <dbReference type="NCBI Taxonomy" id="41844"/>
    <lineage>
        <taxon>Eukaryota</taxon>
        <taxon>Viridiplantae</taxon>
        <taxon>Streptophyta</taxon>
        <taxon>Embryophyta</taxon>
        <taxon>Marchantiophyta</taxon>
        <taxon>Marchantiopsida</taxon>
        <taxon>Marchantiidae</taxon>
        <taxon>Marchantiales</taxon>
        <taxon>Ricciaceae</taxon>
        <taxon>Riccia</taxon>
    </lineage>
</organism>
<dbReference type="EMBL" id="JBHFFA010000006">
    <property type="protein sequence ID" value="KAL2621818.1"/>
    <property type="molecule type" value="Genomic_DNA"/>
</dbReference>
<protein>
    <submittedName>
        <fullName evidence="1">Uncharacterized protein</fullName>
    </submittedName>
</protein>
<name>A0ABD1Y4X7_9MARC</name>
<comment type="caution">
    <text evidence="1">The sequence shown here is derived from an EMBL/GenBank/DDBJ whole genome shotgun (WGS) entry which is preliminary data.</text>
</comment>
<sequence length="148" mass="17089">MKGYERNYDFGDLVDCAIGLNRLASLEYGEEAMKLSKAHVKQRTLWARLHPLPPGHAKPNLSDFARTPWTLEKELEIFGRYSSTQDLEHERFELNDMEEVEEMLNNELSFDLWDILEVIGASSTMEEDVDGEGDETNDMEVMDMRPAM</sequence>
<gene>
    <name evidence="1" type="ORF">R1flu_002023</name>
</gene>
<proteinExistence type="predicted"/>
<reference evidence="1 2" key="1">
    <citation type="submission" date="2024-09" db="EMBL/GenBank/DDBJ databases">
        <title>Chromosome-scale assembly of Riccia fluitans.</title>
        <authorList>
            <person name="Paukszto L."/>
            <person name="Sawicki J."/>
            <person name="Karawczyk K."/>
            <person name="Piernik-Szablinska J."/>
            <person name="Szczecinska M."/>
            <person name="Mazdziarz M."/>
        </authorList>
    </citation>
    <scope>NUCLEOTIDE SEQUENCE [LARGE SCALE GENOMIC DNA]</scope>
    <source>
        <strain evidence="1">Rf_01</strain>
        <tissue evidence="1">Aerial parts of the thallus</tissue>
    </source>
</reference>
<evidence type="ECO:0000313" key="1">
    <source>
        <dbReference type="EMBL" id="KAL2621818.1"/>
    </source>
</evidence>
<accession>A0ABD1Y4X7</accession>
<keyword evidence="2" id="KW-1185">Reference proteome</keyword>